<dbReference type="Proteomes" id="UP001158576">
    <property type="component" value="Chromosome 2"/>
</dbReference>
<name>A0ABN7T9V5_OIKDI</name>
<protein>
    <submittedName>
        <fullName evidence="2">Oidioi.mRNA.OKI2018_I69.chr2.g7094.t1.cds</fullName>
    </submittedName>
</protein>
<feature type="compositionally biased region" description="Low complexity" evidence="1">
    <location>
        <begin position="179"/>
        <end position="204"/>
    </location>
</feature>
<keyword evidence="3" id="KW-1185">Reference proteome</keyword>
<evidence type="ECO:0000313" key="3">
    <source>
        <dbReference type="Proteomes" id="UP001158576"/>
    </source>
</evidence>
<sequence>MILLFFIQRVLSSMQTASIITQFTTLDPFCESNIIYPDARSNTCEGRSFQHGKSCSAQCLERVTMTCDCMDILFNTILIAKPGGCVWEIEGICEVPVVKKTASAIVEALFPSNTTAAECENKMLNAIESSSSKASANVTCTQAQLRKRRSLNSSPTVTFFIDIELSVTQVVDISENNTDTDISSTTTDDSDSQENFSSNTTNTNTSEQEILSILIEASETISENAPTKINITRIEIEEVVEEATPAEEESNISQFKDTIFTPQTCNTTLQDDTYRVIYEKKIFLSSTGIVDDIIDAFETDLIDDHSLCVEFNDIYDVLYITVDSAPQEGNFYIEGVEIEQKVEQEIDQIVESLALSGTVVYPDFNKTLVLMLFAEGITFDVSVNIEFENDWTWSSELLDKTSSSYALLTSVIYNIFSLSWDTIATENNLDLDVQIKYSKNQVNRRRRSATASTTVTITLDYTTSANNTDINSPLDLQSLEVSIMADLTEALETDSEQNDATNFLSSNFQPSMNCEVTVTFDSEEDQEESTTIAPPTTVQVNTMDSERISDLEEAVEDMEESLKNLSLMDIELAGDISDLSGEISNVENSVSKKSKEDRFMEMMILQSLFKKTPSTSADMDNRLRKMEADSKSSQNQLESRLLDIINGLAIEIRDMKSDIFSAFGIE</sequence>
<dbReference type="EMBL" id="OU015567">
    <property type="protein sequence ID" value="CAG5112930.1"/>
    <property type="molecule type" value="Genomic_DNA"/>
</dbReference>
<reference evidence="2 3" key="1">
    <citation type="submission" date="2021-04" db="EMBL/GenBank/DDBJ databases">
        <authorList>
            <person name="Bliznina A."/>
        </authorList>
    </citation>
    <scope>NUCLEOTIDE SEQUENCE [LARGE SCALE GENOMIC DNA]</scope>
</reference>
<proteinExistence type="predicted"/>
<evidence type="ECO:0000256" key="1">
    <source>
        <dbReference type="SAM" id="MobiDB-lite"/>
    </source>
</evidence>
<evidence type="ECO:0000313" key="2">
    <source>
        <dbReference type="EMBL" id="CAG5112930.1"/>
    </source>
</evidence>
<feature type="region of interest" description="Disordered" evidence="1">
    <location>
        <begin position="177"/>
        <end position="204"/>
    </location>
</feature>
<gene>
    <name evidence="2" type="ORF">OKIOD_LOCUS15859</name>
</gene>
<organism evidence="2 3">
    <name type="scientific">Oikopleura dioica</name>
    <name type="common">Tunicate</name>
    <dbReference type="NCBI Taxonomy" id="34765"/>
    <lineage>
        <taxon>Eukaryota</taxon>
        <taxon>Metazoa</taxon>
        <taxon>Chordata</taxon>
        <taxon>Tunicata</taxon>
        <taxon>Appendicularia</taxon>
        <taxon>Copelata</taxon>
        <taxon>Oikopleuridae</taxon>
        <taxon>Oikopleura</taxon>
    </lineage>
</organism>
<accession>A0ABN7T9V5</accession>